<dbReference type="AlphaFoldDB" id="A0A7X0JJ96"/>
<evidence type="ECO:0000259" key="9">
    <source>
        <dbReference type="Pfam" id="PF01757"/>
    </source>
</evidence>
<dbReference type="GO" id="GO:0016413">
    <property type="term" value="F:O-acetyltransferase activity"/>
    <property type="evidence" value="ECO:0007669"/>
    <property type="project" value="TreeGrafter"/>
</dbReference>
<feature type="transmembrane region" description="Helical" evidence="8">
    <location>
        <begin position="91"/>
        <end position="109"/>
    </location>
</feature>
<evidence type="ECO:0000256" key="2">
    <source>
        <dbReference type="ARBA" id="ARBA00007400"/>
    </source>
</evidence>
<dbReference type="InterPro" id="IPR002656">
    <property type="entry name" value="Acyl_transf_3_dom"/>
</dbReference>
<feature type="transmembrane region" description="Helical" evidence="8">
    <location>
        <begin position="147"/>
        <end position="166"/>
    </location>
</feature>
<feature type="transmembrane region" description="Helical" evidence="8">
    <location>
        <begin position="219"/>
        <end position="239"/>
    </location>
</feature>
<keyword evidence="6 8" id="KW-0472">Membrane</keyword>
<gene>
    <name evidence="10" type="ORF">F4695_001952</name>
</gene>
<feature type="transmembrane region" description="Helical" evidence="8">
    <location>
        <begin position="317"/>
        <end position="336"/>
    </location>
</feature>
<keyword evidence="3" id="KW-1003">Cell membrane</keyword>
<dbReference type="Proteomes" id="UP000585437">
    <property type="component" value="Unassembled WGS sequence"/>
</dbReference>
<comment type="subcellular location">
    <subcellularLocation>
        <location evidence="1">Cell membrane</location>
        <topology evidence="1">Multi-pass membrane protein</topology>
    </subcellularLocation>
</comment>
<reference evidence="10 11" key="1">
    <citation type="submission" date="2020-08" db="EMBL/GenBank/DDBJ databases">
        <title>The Agave Microbiome: Exploring the role of microbial communities in plant adaptations to desert environments.</title>
        <authorList>
            <person name="Partida-Martinez L.P."/>
        </authorList>
    </citation>
    <scope>NUCLEOTIDE SEQUENCE [LARGE SCALE GENOMIC DNA]</scope>
    <source>
        <strain evidence="10 11">AS3.12</strain>
    </source>
</reference>
<accession>A0A7X0JJ96</accession>
<feature type="transmembrane region" description="Helical" evidence="8">
    <location>
        <begin position="173"/>
        <end position="190"/>
    </location>
</feature>
<evidence type="ECO:0000256" key="3">
    <source>
        <dbReference type="ARBA" id="ARBA00022475"/>
    </source>
</evidence>
<feature type="domain" description="Acyltransferase 3" evidence="9">
    <location>
        <begin position="10"/>
        <end position="331"/>
    </location>
</feature>
<feature type="transmembrane region" description="Helical" evidence="8">
    <location>
        <begin position="284"/>
        <end position="305"/>
    </location>
</feature>
<dbReference type="EMBL" id="JACHBU010000003">
    <property type="protein sequence ID" value="MBB6508603.1"/>
    <property type="molecule type" value="Genomic_DNA"/>
</dbReference>
<dbReference type="PANTHER" id="PTHR40074:SF2">
    <property type="entry name" value="O-ACETYLTRANSFERASE WECH"/>
    <property type="match status" value="1"/>
</dbReference>
<feature type="transmembrane region" description="Helical" evidence="8">
    <location>
        <begin position="12"/>
        <end position="29"/>
    </location>
</feature>
<dbReference type="PANTHER" id="PTHR40074">
    <property type="entry name" value="O-ACETYLTRANSFERASE WECH"/>
    <property type="match status" value="1"/>
</dbReference>
<comment type="caution">
    <text evidence="10">The sequence shown here is derived from an EMBL/GenBank/DDBJ whole genome shotgun (WGS) entry which is preliminary data.</text>
</comment>
<keyword evidence="11" id="KW-1185">Reference proteome</keyword>
<evidence type="ECO:0000256" key="4">
    <source>
        <dbReference type="ARBA" id="ARBA00022692"/>
    </source>
</evidence>
<comment type="similarity">
    <text evidence="2">Belongs to the acyltransferase 3 family.</text>
</comment>
<evidence type="ECO:0000256" key="8">
    <source>
        <dbReference type="SAM" id="Phobius"/>
    </source>
</evidence>
<dbReference type="RefSeq" id="WP_246453978.1">
    <property type="nucleotide sequence ID" value="NZ_JACHBU010000003.1"/>
</dbReference>
<evidence type="ECO:0000313" key="11">
    <source>
        <dbReference type="Proteomes" id="UP000585437"/>
    </source>
</evidence>
<protein>
    <submittedName>
        <fullName evidence="10">Succinoglycan biosynthesis protein ExoH</fullName>
    </submittedName>
</protein>
<proteinExistence type="inferred from homology"/>
<feature type="compositionally biased region" description="Polar residues" evidence="7">
    <location>
        <begin position="358"/>
        <end position="368"/>
    </location>
</feature>
<evidence type="ECO:0000256" key="1">
    <source>
        <dbReference type="ARBA" id="ARBA00004651"/>
    </source>
</evidence>
<dbReference type="Pfam" id="PF01757">
    <property type="entry name" value="Acyl_transf_3"/>
    <property type="match status" value="1"/>
</dbReference>
<keyword evidence="5 8" id="KW-1133">Transmembrane helix</keyword>
<evidence type="ECO:0000313" key="10">
    <source>
        <dbReference type="EMBL" id="MBB6508603.1"/>
    </source>
</evidence>
<organism evidence="10 11">
    <name type="scientific">Rhizobium soli</name>
    <dbReference type="NCBI Taxonomy" id="424798"/>
    <lineage>
        <taxon>Bacteria</taxon>
        <taxon>Pseudomonadati</taxon>
        <taxon>Pseudomonadota</taxon>
        <taxon>Alphaproteobacteria</taxon>
        <taxon>Hyphomicrobiales</taxon>
        <taxon>Rhizobiaceae</taxon>
        <taxon>Rhizobium/Agrobacterium group</taxon>
        <taxon>Rhizobium</taxon>
    </lineage>
</organism>
<name>A0A7X0JJ96_9HYPH</name>
<dbReference type="GO" id="GO:0005886">
    <property type="term" value="C:plasma membrane"/>
    <property type="evidence" value="ECO:0007669"/>
    <property type="project" value="UniProtKB-SubCell"/>
</dbReference>
<dbReference type="GO" id="GO:0009246">
    <property type="term" value="P:enterobacterial common antigen biosynthetic process"/>
    <property type="evidence" value="ECO:0007669"/>
    <property type="project" value="TreeGrafter"/>
</dbReference>
<feature type="transmembrane region" description="Helical" evidence="8">
    <location>
        <begin position="196"/>
        <end position="212"/>
    </location>
</feature>
<feature type="transmembrane region" description="Helical" evidence="8">
    <location>
        <begin position="251"/>
        <end position="272"/>
    </location>
</feature>
<feature type="compositionally biased region" description="Basic and acidic residues" evidence="7">
    <location>
        <begin position="371"/>
        <end position="384"/>
    </location>
</feature>
<feature type="transmembrane region" description="Helical" evidence="8">
    <location>
        <begin position="49"/>
        <end position="71"/>
    </location>
</feature>
<feature type="region of interest" description="Disordered" evidence="7">
    <location>
        <begin position="358"/>
        <end position="384"/>
    </location>
</feature>
<keyword evidence="4 8" id="KW-0812">Transmembrane</keyword>
<sequence length="384" mass="42384">MTVDQTISSRINLMRILLISGIVFVHVPFDPQTSPFLGQNGFFDWLRVFFGDSLFRIGVPCLSAISGYLLFRRGWVAFDYGKVMQSKARTVLVPFLLWNLGLFAVVLLVQRAGMGIGYFPDLWNASSRELANYAFASENFPVDIPLYFLRDLVVCIALSPILAFFVRKAAVPTLVILFVVAILPDLTLFIVLKKSILFSFTFGIFLALNRIDLSALDRFAVPGTALVVAAAVLLSIALYQTGPDYSWSLELLRNALSIIGAGGFWLMSALAIRSTLGKRLAATGSLSFWIFCAHYPLLVVMWMVWNRIAGDQLYPLFYVGAISSALVILVISNALVSRLMPGLYQTLTGSRGRKAKLAQTQNSNSSGHSAHGREPALTHRRGET</sequence>
<evidence type="ECO:0000256" key="7">
    <source>
        <dbReference type="SAM" id="MobiDB-lite"/>
    </source>
</evidence>
<evidence type="ECO:0000256" key="6">
    <source>
        <dbReference type="ARBA" id="ARBA00023136"/>
    </source>
</evidence>
<evidence type="ECO:0000256" key="5">
    <source>
        <dbReference type="ARBA" id="ARBA00022989"/>
    </source>
</evidence>